<dbReference type="PRINTS" id="PR00411">
    <property type="entry name" value="PNDRDTASEI"/>
</dbReference>
<dbReference type="Pfam" id="PF14759">
    <property type="entry name" value="Reductase_C"/>
    <property type="match status" value="1"/>
</dbReference>
<protein>
    <submittedName>
        <fullName evidence="7">FAD-dependent oxidoreductase</fullName>
    </submittedName>
</protein>
<dbReference type="RefSeq" id="WP_273689617.1">
    <property type="nucleotide sequence ID" value="NZ_CP117411.1"/>
</dbReference>
<evidence type="ECO:0000256" key="4">
    <source>
        <dbReference type="ARBA" id="ARBA00023002"/>
    </source>
</evidence>
<dbReference type="Gene3D" id="3.50.50.60">
    <property type="entry name" value="FAD/NAD(P)-binding domain"/>
    <property type="match status" value="2"/>
</dbReference>
<evidence type="ECO:0000313" key="8">
    <source>
        <dbReference type="Proteomes" id="UP001220395"/>
    </source>
</evidence>
<evidence type="ECO:0000259" key="5">
    <source>
        <dbReference type="Pfam" id="PF07992"/>
    </source>
</evidence>
<dbReference type="Proteomes" id="UP001220395">
    <property type="component" value="Chromosome"/>
</dbReference>
<dbReference type="Pfam" id="PF07992">
    <property type="entry name" value="Pyr_redox_2"/>
    <property type="match status" value="1"/>
</dbReference>
<dbReference type="PANTHER" id="PTHR43557:SF2">
    <property type="entry name" value="RIESKE DOMAIN-CONTAINING PROTEIN-RELATED"/>
    <property type="match status" value="1"/>
</dbReference>
<dbReference type="InterPro" id="IPR050446">
    <property type="entry name" value="FAD-oxidoreductase/Apoptosis"/>
</dbReference>
<dbReference type="SUPFAM" id="SSF55424">
    <property type="entry name" value="FAD/NAD-linked reductases, dimerisation (C-terminal) domain"/>
    <property type="match status" value="1"/>
</dbReference>
<dbReference type="InterPro" id="IPR023753">
    <property type="entry name" value="FAD/NAD-binding_dom"/>
</dbReference>
<dbReference type="InterPro" id="IPR028202">
    <property type="entry name" value="Reductase_C"/>
</dbReference>
<dbReference type="Gene3D" id="3.30.390.30">
    <property type="match status" value="1"/>
</dbReference>
<dbReference type="PRINTS" id="PR00368">
    <property type="entry name" value="FADPNR"/>
</dbReference>
<evidence type="ECO:0000259" key="6">
    <source>
        <dbReference type="Pfam" id="PF14759"/>
    </source>
</evidence>
<keyword evidence="3" id="KW-0274">FAD</keyword>
<proteinExistence type="predicted"/>
<keyword evidence="8" id="KW-1185">Reference proteome</keyword>
<reference evidence="7 8" key="1">
    <citation type="submission" date="2023-02" db="EMBL/GenBank/DDBJ databases">
        <title>Genome sequence of Sphingomonas naphthae.</title>
        <authorList>
            <person name="Kim S."/>
            <person name="Heo J."/>
            <person name="Kwon S.-W."/>
        </authorList>
    </citation>
    <scope>NUCLEOTIDE SEQUENCE [LARGE SCALE GENOMIC DNA]</scope>
    <source>
        <strain evidence="7 8">KACC 18716</strain>
    </source>
</reference>
<evidence type="ECO:0000256" key="2">
    <source>
        <dbReference type="ARBA" id="ARBA00022630"/>
    </source>
</evidence>
<dbReference type="PANTHER" id="PTHR43557">
    <property type="entry name" value="APOPTOSIS-INDUCING FACTOR 1"/>
    <property type="match status" value="1"/>
</dbReference>
<feature type="domain" description="FAD/NAD(P)-binding" evidence="5">
    <location>
        <begin position="33"/>
        <end position="331"/>
    </location>
</feature>
<dbReference type="EMBL" id="CP117411">
    <property type="protein sequence ID" value="WCT74535.1"/>
    <property type="molecule type" value="Genomic_DNA"/>
</dbReference>
<name>A0ABY7TNN5_9SPHN</name>
<keyword evidence="4" id="KW-0560">Oxidoreductase</keyword>
<dbReference type="InterPro" id="IPR036188">
    <property type="entry name" value="FAD/NAD-bd_sf"/>
</dbReference>
<comment type="cofactor">
    <cofactor evidence="1">
        <name>FAD</name>
        <dbReference type="ChEBI" id="CHEBI:57692"/>
    </cofactor>
</comment>
<gene>
    <name evidence="7" type="ORF">PQ455_04705</name>
</gene>
<organism evidence="7 8">
    <name type="scientific">Sphingomonas naphthae</name>
    <dbReference type="NCBI Taxonomy" id="1813468"/>
    <lineage>
        <taxon>Bacteria</taxon>
        <taxon>Pseudomonadati</taxon>
        <taxon>Pseudomonadota</taxon>
        <taxon>Alphaproteobacteria</taxon>
        <taxon>Sphingomonadales</taxon>
        <taxon>Sphingomonadaceae</taxon>
        <taxon>Sphingomonas</taxon>
    </lineage>
</organism>
<accession>A0ABY7TNN5</accession>
<evidence type="ECO:0000256" key="3">
    <source>
        <dbReference type="ARBA" id="ARBA00022827"/>
    </source>
</evidence>
<dbReference type="SUPFAM" id="SSF51905">
    <property type="entry name" value="FAD/NAD(P)-binding domain"/>
    <property type="match status" value="1"/>
</dbReference>
<keyword evidence="2" id="KW-0285">Flavoprotein</keyword>
<sequence length="435" mass="45573">MISIVDTLPRATTDTLAPDLSSAGRSAAAEWPVVIVGASVAGLSVAEALRRHGYSGEIVMVDSADGFPGDRPPLSKAALFPAGETTVYDVVPAIRREALAMSCIFGAAATGVDRHARLLRLADGRSLAYSDLVIASGVRPRAFPGSNHREPIEGLHMLRTAADAGRLRAALARGGSIAIVGGGVLGLEVAATARGLGCEASVIEQTPAGLAAKLGATLAQRLLDLHRAHGVRLEFGVEAVGFEAGQSGSGRIEGLRLTDGRVVPASDILVAIGCRPNVEWLAKAGLDLSDGVVCDPFGMAVDHIWAAGDVARIPGLTEEGRRQEHKQNAIDHGRLVAANLLAARAGLPLKRLEAVPYFWTDQFDVKIQFAGAYSPAAREMVVPVEGREGAIAVRFEVEGRLIGAATWNAPKAMTQLRREIELACLPIDAPKESIS</sequence>
<evidence type="ECO:0000313" key="7">
    <source>
        <dbReference type="EMBL" id="WCT74535.1"/>
    </source>
</evidence>
<evidence type="ECO:0000256" key="1">
    <source>
        <dbReference type="ARBA" id="ARBA00001974"/>
    </source>
</evidence>
<feature type="domain" description="Reductase C-terminal" evidence="6">
    <location>
        <begin position="357"/>
        <end position="421"/>
    </location>
</feature>
<dbReference type="InterPro" id="IPR016156">
    <property type="entry name" value="FAD/NAD-linked_Rdtase_dimer_sf"/>
</dbReference>